<dbReference type="EMBL" id="ML170178">
    <property type="protein sequence ID" value="TDL21851.1"/>
    <property type="molecule type" value="Genomic_DNA"/>
</dbReference>
<accession>A0A4Y7Q3G0</accession>
<dbReference type="AlphaFoldDB" id="A0A4Y7Q3G0"/>
<keyword evidence="3" id="KW-1185">Reference proteome</keyword>
<name>A0A4Y7Q3G0_9AGAM</name>
<gene>
    <name evidence="2" type="ORF">BD410DRAFT_281638</name>
</gene>
<protein>
    <submittedName>
        <fullName evidence="2">Uncharacterized protein</fullName>
    </submittedName>
</protein>
<dbReference type="VEuPathDB" id="FungiDB:BD410DRAFT_281638"/>
<feature type="compositionally biased region" description="Basic and acidic residues" evidence="1">
    <location>
        <begin position="105"/>
        <end position="114"/>
    </location>
</feature>
<dbReference type="Proteomes" id="UP000294933">
    <property type="component" value="Unassembled WGS sequence"/>
</dbReference>
<proteinExistence type="predicted"/>
<feature type="compositionally biased region" description="Basic residues" evidence="1">
    <location>
        <begin position="115"/>
        <end position="130"/>
    </location>
</feature>
<evidence type="ECO:0000256" key="1">
    <source>
        <dbReference type="SAM" id="MobiDB-lite"/>
    </source>
</evidence>
<reference evidence="2 3" key="1">
    <citation type="submission" date="2018-06" db="EMBL/GenBank/DDBJ databases">
        <title>A transcriptomic atlas of mushroom development highlights an independent origin of complex multicellularity.</title>
        <authorList>
            <consortium name="DOE Joint Genome Institute"/>
            <person name="Krizsan K."/>
            <person name="Almasi E."/>
            <person name="Merenyi Z."/>
            <person name="Sahu N."/>
            <person name="Viragh M."/>
            <person name="Koszo T."/>
            <person name="Mondo S."/>
            <person name="Kiss B."/>
            <person name="Balint B."/>
            <person name="Kues U."/>
            <person name="Barry K."/>
            <person name="Hegedus J.C."/>
            <person name="Henrissat B."/>
            <person name="Johnson J."/>
            <person name="Lipzen A."/>
            <person name="Ohm R."/>
            <person name="Nagy I."/>
            <person name="Pangilinan J."/>
            <person name="Yan J."/>
            <person name="Xiong Y."/>
            <person name="Grigoriev I.V."/>
            <person name="Hibbett D.S."/>
            <person name="Nagy L.G."/>
        </authorList>
    </citation>
    <scope>NUCLEOTIDE SEQUENCE [LARGE SCALE GENOMIC DNA]</scope>
    <source>
        <strain evidence="2 3">SZMC22713</strain>
    </source>
</reference>
<feature type="region of interest" description="Disordered" evidence="1">
    <location>
        <begin position="72"/>
        <end position="154"/>
    </location>
</feature>
<evidence type="ECO:0000313" key="3">
    <source>
        <dbReference type="Proteomes" id="UP000294933"/>
    </source>
</evidence>
<organism evidence="2 3">
    <name type="scientific">Rickenella mellea</name>
    <dbReference type="NCBI Taxonomy" id="50990"/>
    <lineage>
        <taxon>Eukaryota</taxon>
        <taxon>Fungi</taxon>
        <taxon>Dikarya</taxon>
        <taxon>Basidiomycota</taxon>
        <taxon>Agaricomycotina</taxon>
        <taxon>Agaricomycetes</taxon>
        <taxon>Hymenochaetales</taxon>
        <taxon>Rickenellaceae</taxon>
        <taxon>Rickenella</taxon>
    </lineage>
</organism>
<sequence length="202" mass="22514">MKPSAGMRDRKRKLGTCRMEGGGEWTGKEIYGEDSIFPACSADGKRERGGRWNRNVELGDPRDVVTRIVQMARAGNGAGGGDAYEEGSEVRSRRKKETAKVTVKRSRDEEEQGKRKPTHRAHHNHPHKEHGQHTGCGTSRDGTRAEHDSEYEDEKAVDDGDYYVYCGVLQSAISQYLILEKRAGRTLFLTNTSVDSKSSSTL</sequence>
<feature type="region of interest" description="Disordered" evidence="1">
    <location>
        <begin position="1"/>
        <end position="28"/>
    </location>
</feature>
<evidence type="ECO:0000313" key="2">
    <source>
        <dbReference type="EMBL" id="TDL21851.1"/>
    </source>
</evidence>